<dbReference type="Proteomes" id="UP000320390">
    <property type="component" value="Chromosome"/>
</dbReference>
<protein>
    <submittedName>
        <fullName evidence="2">Uncharacterized protein</fullName>
    </submittedName>
</protein>
<evidence type="ECO:0000313" key="3">
    <source>
        <dbReference type="Proteomes" id="UP000320390"/>
    </source>
</evidence>
<keyword evidence="3" id="KW-1185">Reference proteome</keyword>
<dbReference type="AlphaFoldDB" id="A0A518EQ55"/>
<evidence type="ECO:0000313" key="2">
    <source>
        <dbReference type="EMBL" id="QDV06206.1"/>
    </source>
</evidence>
<proteinExistence type="predicted"/>
<feature type="region of interest" description="Disordered" evidence="1">
    <location>
        <begin position="117"/>
        <end position="145"/>
    </location>
</feature>
<accession>A0A518EQ55</accession>
<reference evidence="2 3" key="1">
    <citation type="submission" date="2019-02" db="EMBL/GenBank/DDBJ databases">
        <title>Deep-cultivation of Planctomycetes and their phenomic and genomic characterization uncovers novel biology.</title>
        <authorList>
            <person name="Wiegand S."/>
            <person name="Jogler M."/>
            <person name="Boedeker C."/>
            <person name="Pinto D."/>
            <person name="Vollmers J."/>
            <person name="Rivas-Marin E."/>
            <person name="Kohn T."/>
            <person name="Peeters S.H."/>
            <person name="Heuer A."/>
            <person name="Rast P."/>
            <person name="Oberbeckmann S."/>
            <person name="Bunk B."/>
            <person name="Jeske O."/>
            <person name="Meyerdierks A."/>
            <person name="Storesund J.E."/>
            <person name="Kallscheuer N."/>
            <person name="Luecker S."/>
            <person name="Lage O.M."/>
            <person name="Pohl T."/>
            <person name="Merkel B.J."/>
            <person name="Hornburger P."/>
            <person name="Mueller R.-W."/>
            <person name="Bruemmer F."/>
            <person name="Labrenz M."/>
            <person name="Spormann A.M."/>
            <person name="Op den Camp H."/>
            <person name="Overmann J."/>
            <person name="Amann R."/>
            <person name="Jetten M.S.M."/>
            <person name="Mascher T."/>
            <person name="Medema M.H."/>
            <person name="Devos D.P."/>
            <person name="Kaster A.-K."/>
            <person name="Ovreas L."/>
            <person name="Rohde M."/>
            <person name="Galperin M.Y."/>
            <person name="Jogler C."/>
        </authorList>
    </citation>
    <scope>NUCLEOTIDE SEQUENCE [LARGE SCALE GENOMIC DNA]</scope>
    <source>
        <strain evidence="2 3">Poly30</strain>
    </source>
</reference>
<organism evidence="2 3">
    <name type="scientific">Saltatorellus ferox</name>
    <dbReference type="NCBI Taxonomy" id="2528018"/>
    <lineage>
        <taxon>Bacteria</taxon>
        <taxon>Pseudomonadati</taxon>
        <taxon>Planctomycetota</taxon>
        <taxon>Planctomycetia</taxon>
        <taxon>Planctomycetia incertae sedis</taxon>
        <taxon>Saltatorellus</taxon>
    </lineage>
</organism>
<gene>
    <name evidence="2" type="ORF">Poly30_17130</name>
</gene>
<name>A0A518EQ55_9BACT</name>
<sequence>MNDPRTDDSAFDGLPAKKSPESWQGPGEDGLQDDARGLDFFDELDDRLASAEIRAIERVLLEDLAREESEALTELERLEVLGADAEETQSFVDSLKDRWLAEVRQEARVEPMFVERAPGRSSTGKTALLATPAPGTPSPPGRLGPRISPAADRPWGERIARHHGSPLPYWPLAAAAAALFLLTWGASRTVENDTPVYLGPSDGEIEVSFRGASTRPEVLPEIVDFSGEVPEHVTFRIEIHDVTKDKRLDDVTFDDTTYEPRWICSESTRAQLPEVMRFEVHREVEPPYAPPMWSRVYARQ</sequence>
<dbReference type="EMBL" id="CP036434">
    <property type="protein sequence ID" value="QDV06206.1"/>
    <property type="molecule type" value="Genomic_DNA"/>
</dbReference>
<evidence type="ECO:0000256" key="1">
    <source>
        <dbReference type="SAM" id="MobiDB-lite"/>
    </source>
</evidence>
<feature type="region of interest" description="Disordered" evidence="1">
    <location>
        <begin position="1"/>
        <end position="35"/>
    </location>
</feature>